<dbReference type="RefSeq" id="WP_130415415.1">
    <property type="nucleotide sequence ID" value="NZ_SHKX01000016.1"/>
</dbReference>
<feature type="domain" description="DnaK suppressor protein-like N-terminal" evidence="1">
    <location>
        <begin position="9"/>
        <end position="71"/>
    </location>
</feature>
<organism evidence="2 3">
    <name type="scientific">Fluviicoccus keumensis</name>
    <dbReference type="NCBI Taxonomy" id="1435465"/>
    <lineage>
        <taxon>Bacteria</taxon>
        <taxon>Pseudomonadati</taxon>
        <taxon>Pseudomonadota</taxon>
        <taxon>Gammaproteobacteria</taxon>
        <taxon>Moraxellales</taxon>
        <taxon>Moraxellaceae</taxon>
        <taxon>Fluviicoccus</taxon>
    </lineage>
</organism>
<dbReference type="OrthoDB" id="7067809at2"/>
<dbReference type="InterPro" id="IPR037187">
    <property type="entry name" value="DnaK_N"/>
</dbReference>
<evidence type="ECO:0000259" key="1">
    <source>
        <dbReference type="Pfam" id="PF21173"/>
    </source>
</evidence>
<proteinExistence type="predicted"/>
<accession>A0A4Q7YH82</accession>
<dbReference type="InterPro" id="IPR048487">
    <property type="entry name" value="DksA-like_N"/>
</dbReference>
<evidence type="ECO:0000313" key="2">
    <source>
        <dbReference type="EMBL" id="RZU36862.1"/>
    </source>
</evidence>
<sequence>MTDLVARRAELSARRTELLTRLAAIRQDYANGLPADFEEQAQQLENSEVLQEISRLAAEELGQVEAALVRIEQALGNLKA</sequence>
<gene>
    <name evidence="2" type="ORF">EV700_3075</name>
</gene>
<dbReference type="AlphaFoldDB" id="A0A4Q7YH82"/>
<dbReference type="Pfam" id="PF21173">
    <property type="entry name" value="DksA-like_N"/>
    <property type="match status" value="1"/>
</dbReference>
<keyword evidence="3" id="KW-1185">Reference proteome</keyword>
<protein>
    <recommendedName>
        <fullName evidence="1">DnaK suppressor protein-like N-terminal domain-containing protein</fullName>
    </recommendedName>
</protein>
<dbReference type="Proteomes" id="UP000292423">
    <property type="component" value="Unassembled WGS sequence"/>
</dbReference>
<reference evidence="2 3" key="1">
    <citation type="submission" date="2019-02" db="EMBL/GenBank/DDBJ databases">
        <title>Genomic Encyclopedia of Type Strains, Phase IV (KMG-IV): sequencing the most valuable type-strain genomes for metagenomic binning, comparative biology and taxonomic classification.</title>
        <authorList>
            <person name="Goeker M."/>
        </authorList>
    </citation>
    <scope>NUCLEOTIDE SEQUENCE [LARGE SCALE GENOMIC DNA]</scope>
    <source>
        <strain evidence="2 3">DSM 105135</strain>
    </source>
</reference>
<evidence type="ECO:0000313" key="3">
    <source>
        <dbReference type="Proteomes" id="UP000292423"/>
    </source>
</evidence>
<dbReference type="Gene3D" id="1.20.120.910">
    <property type="entry name" value="DksA, coiled-coil domain"/>
    <property type="match status" value="1"/>
</dbReference>
<dbReference type="EMBL" id="SHKX01000016">
    <property type="protein sequence ID" value="RZU36862.1"/>
    <property type="molecule type" value="Genomic_DNA"/>
</dbReference>
<name>A0A4Q7YH82_9GAMM</name>
<dbReference type="SUPFAM" id="SSF109635">
    <property type="entry name" value="DnaK suppressor protein DksA, alpha-hairpin domain"/>
    <property type="match status" value="1"/>
</dbReference>
<comment type="caution">
    <text evidence="2">The sequence shown here is derived from an EMBL/GenBank/DDBJ whole genome shotgun (WGS) entry which is preliminary data.</text>
</comment>